<dbReference type="STRING" id="1088721.JI59_12595"/>
<comment type="caution">
    <text evidence="6">The sequence shown here is derived from an EMBL/GenBank/DDBJ whole genome shotgun (WGS) entry which is preliminary data.</text>
</comment>
<evidence type="ECO:0000313" key="6">
    <source>
        <dbReference type="EMBL" id="EHJ61460.1"/>
    </source>
</evidence>
<keyword evidence="3" id="KW-0804">Transcription</keyword>
<dbReference type="Proteomes" id="UP000004030">
    <property type="component" value="Unassembled WGS sequence"/>
</dbReference>
<dbReference type="Gene3D" id="1.10.357.10">
    <property type="entry name" value="Tetracycline Repressor, domain 2"/>
    <property type="match status" value="1"/>
</dbReference>
<dbReference type="PROSITE" id="PS50977">
    <property type="entry name" value="HTH_TETR_2"/>
    <property type="match status" value="1"/>
</dbReference>
<dbReference type="PATRIC" id="fig|1088721.3.peg.1495"/>
<dbReference type="RefSeq" id="WP_007012429.1">
    <property type="nucleotide sequence ID" value="NZ_AGFM01000018.1"/>
</dbReference>
<keyword evidence="2 4" id="KW-0238">DNA-binding</keyword>
<dbReference type="EMBL" id="AGFM01000018">
    <property type="protein sequence ID" value="EHJ61460.1"/>
    <property type="molecule type" value="Genomic_DNA"/>
</dbReference>
<keyword evidence="1" id="KW-0805">Transcription regulation</keyword>
<keyword evidence="7" id="KW-1185">Reference proteome</keyword>
<gene>
    <name evidence="6" type="ORF">NSU_1514</name>
</gene>
<accession>G6EAZ3</accession>
<dbReference type="InterPro" id="IPR001647">
    <property type="entry name" value="HTH_TetR"/>
</dbReference>
<dbReference type="SUPFAM" id="SSF48498">
    <property type="entry name" value="Tetracyclin repressor-like, C-terminal domain"/>
    <property type="match status" value="1"/>
</dbReference>
<evidence type="ECO:0000256" key="3">
    <source>
        <dbReference type="ARBA" id="ARBA00023163"/>
    </source>
</evidence>
<dbReference type="AlphaFoldDB" id="G6EAZ3"/>
<evidence type="ECO:0000313" key="7">
    <source>
        <dbReference type="Proteomes" id="UP000004030"/>
    </source>
</evidence>
<dbReference type="Pfam" id="PF00440">
    <property type="entry name" value="TetR_N"/>
    <property type="match status" value="1"/>
</dbReference>
<feature type="domain" description="HTH tetR-type" evidence="5">
    <location>
        <begin position="13"/>
        <end position="71"/>
    </location>
</feature>
<dbReference type="eggNOG" id="COG1309">
    <property type="taxonomic scope" value="Bacteria"/>
</dbReference>
<sequence length="193" mass="21485">MSSTPSPLRSDAQANRQRILDVARRALTANPDASLNSIAKAAQVGAGTLYRHFPTREALVVAVNQAEVNKLIDLAHELSLAHPATEAFRQWCTRLIDYVVGQRGFAETLRAALSLAEQEEAYRPVREAIEHLLDAGARQDAFRRDYDSGDMQLLLSFIWQIRTKEGEARARRLIELIIDGLSRLPDDNAPLGE</sequence>
<evidence type="ECO:0000256" key="2">
    <source>
        <dbReference type="ARBA" id="ARBA00023125"/>
    </source>
</evidence>
<dbReference type="PANTHER" id="PTHR30055:SF234">
    <property type="entry name" value="HTH-TYPE TRANSCRIPTIONAL REGULATOR BETI"/>
    <property type="match status" value="1"/>
</dbReference>
<dbReference type="GO" id="GO:0000976">
    <property type="term" value="F:transcription cis-regulatory region binding"/>
    <property type="evidence" value="ECO:0007669"/>
    <property type="project" value="TreeGrafter"/>
</dbReference>
<proteinExistence type="predicted"/>
<organism evidence="6 7">
    <name type="scientific">Novosphingobium pentaromativorans US6-1</name>
    <dbReference type="NCBI Taxonomy" id="1088721"/>
    <lineage>
        <taxon>Bacteria</taxon>
        <taxon>Pseudomonadati</taxon>
        <taxon>Pseudomonadota</taxon>
        <taxon>Alphaproteobacteria</taxon>
        <taxon>Sphingomonadales</taxon>
        <taxon>Sphingomonadaceae</taxon>
        <taxon>Novosphingobium</taxon>
    </lineage>
</organism>
<dbReference type="Pfam" id="PF21597">
    <property type="entry name" value="TetR_C_43"/>
    <property type="match status" value="1"/>
</dbReference>
<feature type="DNA-binding region" description="H-T-H motif" evidence="4">
    <location>
        <begin position="34"/>
        <end position="53"/>
    </location>
</feature>
<dbReference type="SUPFAM" id="SSF46689">
    <property type="entry name" value="Homeodomain-like"/>
    <property type="match status" value="1"/>
</dbReference>
<evidence type="ECO:0000256" key="1">
    <source>
        <dbReference type="ARBA" id="ARBA00023015"/>
    </source>
</evidence>
<dbReference type="OrthoDB" id="9795011at2"/>
<dbReference type="InterPro" id="IPR009057">
    <property type="entry name" value="Homeodomain-like_sf"/>
</dbReference>
<dbReference type="PANTHER" id="PTHR30055">
    <property type="entry name" value="HTH-TYPE TRANSCRIPTIONAL REGULATOR RUTR"/>
    <property type="match status" value="1"/>
</dbReference>
<protein>
    <recommendedName>
        <fullName evidence="5">HTH tetR-type domain-containing protein</fullName>
    </recommendedName>
</protein>
<name>G6EAZ3_9SPHN</name>
<dbReference type="GO" id="GO:0003700">
    <property type="term" value="F:DNA-binding transcription factor activity"/>
    <property type="evidence" value="ECO:0007669"/>
    <property type="project" value="TreeGrafter"/>
</dbReference>
<dbReference type="InterPro" id="IPR049445">
    <property type="entry name" value="TetR_SbtR-like_C"/>
</dbReference>
<dbReference type="InterPro" id="IPR036271">
    <property type="entry name" value="Tet_transcr_reg_TetR-rel_C_sf"/>
</dbReference>
<evidence type="ECO:0000259" key="5">
    <source>
        <dbReference type="PROSITE" id="PS50977"/>
    </source>
</evidence>
<reference evidence="6 7" key="1">
    <citation type="journal article" date="2012" name="J. Bacteriol.">
        <title>Genome sequence of benzo(a)pyrene-degrading bacterium Novosphingobium pentaromativorans US6-1.</title>
        <authorList>
            <person name="Luo Y.R."/>
            <person name="Kang S.G."/>
            <person name="Kim S.J."/>
            <person name="Kim M.R."/>
            <person name="Li N."/>
            <person name="Lee J.H."/>
            <person name="Kwon K.K."/>
        </authorList>
    </citation>
    <scope>NUCLEOTIDE SEQUENCE [LARGE SCALE GENOMIC DNA]</scope>
    <source>
        <strain evidence="6 7">US6-1</strain>
    </source>
</reference>
<dbReference type="KEGG" id="npn:JI59_12595"/>
<dbReference type="InterPro" id="IPR050109">
    <property type="entry name" value="HTH-type_TetR-like_transc_reg"/>
</dbReference>
<evidence type="ECO:0000256" key="4">
    <source>
        <dbReference type="PROSITE-ProRule" id="PRU00335"/>
    </source>
</evidence>